<dbReference type="InterPro" id="IPR008274">
    <property type="entry name" value="AldOxase/xan_DH_MoCoBD1"/>
</dbReference>
<dbReference type="RefSeq" id="WP_147645924.1">
    <property type="nucleotide sequence ID" value="NZ_CP042806.1"/>
</dbReference>
<evidence type="ECO:0000313" key="4">
    <source>
        <dbReference type="EMBL" id="QEE26786.1"/>
    </source>
</evidence>
<dbReference type="InterPro" id="IPR036856">
    <property type="entry name" value="Ald_Oxase/Xan_DH_a/b_sf"/>
</dbReference>
<proteinExistence type="predicted"/>
<accession>A0A5B9E9N7</accession>
<dbReference type="Gene3D" id="3.90.1170.50">
    <property type="entry name" value="Aldehyde oxidase/xanthine dehydrogenase, a/b hammerhead"/>
    <property type="match status" value="1"/>
</dbReference>
<dbReference type="PANTHER" id="PTHR11908:SF132">
    <property type="entry name" value="ALDEHYDE OXIDASE 1-RELATED"/>
    <property type="match status" value="1"/>
</dbReference>
<dbReference type="Pfam" id="PF01315">
    <property type="entry name" value="Ald_Xan_dh_C"/>
    <property type="match status" value="1"/>
</dbReference>
<evidence type="ECO:0000256" key="1">
    <source>
        <dbReference type="ARBA" id="ARBA00022505"/>
    </source>
</evidence>
<dbReference type="InterPro" id="IPR046867">
    <property type="entry name" value="AldOxase/xan_DH_MoCoBD2"/>
</dbReference>
<reference evidence="4 5" key="1">
    <citation type="submission" date="2019-08" db="EMBL/GenBank/DDBJ databases">
        <title>Complete genome sequence of Terriglobus albidus strain ORNL.</title>
        <authorList>
            <person name="Podar M."/>
        </authorList>
    </citation>
    <scope>NUCLEOTIDE SEQUENCE [LARGE SCALE GENOMIC DNA]</scope>
    <source>
        <strain evidence="4 5">ORNL</strain>
    </source>
</reference>
<keyword evidence="2" id="KW-0560">Oxidoreductase</keyword>
<dbReference type="InterPro" id="IPR037165">
    <property type="entry name" value="AldOxase/xan_DH_Mopterin-bd_sf"/>
</dbReference>
<evidence type="ECO:0000256" key="2">
    <source>
        <dbReference type="ARBA" id="ARBA00023002"/>
    </source>
</evidence>
<dbReference type="GO" id="GO:0016491">
    <property type="term" value="F:oxidoreductase activity"/>
    <property type="evidence" value="ECO:0007669"/>
    <property type="project" value="UniProtKB-KW"/>
</dbReference>
<dbReference type="AlphaFoldDB" id="A0A5B9E9N7"/>
<gene>
    <name evidence="4" type="ORF">FTW19_01465</name>
</gene>
<dbReference type="PANTHER" id="PTHR11908">
    <property type="entry name" value="XANTHINE DEHYDROGENASE"/>
    <property type="match status" value="1"/>
</dbReference>
<dbReference type="GO" id="GO:0005506">
    <property type="term" value="F:iron ion binding"/>
    <property type="evidence" value="ECO:0007669"/>
    <property type="project" value="InterPro"/>
</dbReference>
<name>A0A5B9E9N7_9BACT</name>
<keyword evidence="1" id="KW-0500">Molybdenum</keyword>
<dbReference type="Pfam" id="PF20256">
    <property type="entry name" value="MoCoBD_2"/>
    <property type="match status" value="1"/>
</dbReference>
<feature type="domain" description="Aldehyde oxidase/xanthine dehydrogenase a/b hammerhead" evidence="3">
    <location>
        <begin position="23"/>
        <end position="133"/>
    </location>
</feature>
<evidence type="ECO:0000259" key="3">
    <source>
        <dbReference type="SMART" id="SM01008"/>
    </source>
</evidence>
<sequence>MLKDNATTIGTPVPRIDGPYKTTGTAKYSSDHNFPGMLHAAPVCATIAKGKITGIDTTVAEAMRGVVKIYHYGNAPHLYRPIPRDARVDEARPAFEDENVYYSGQYVAVVVAETIEQARAAARAVKVAYAAEKPDNSPDLSDGLQEDALHEAYKRGDVDGAFALGAVKIDATYVTPVETHNPMELHASVATYDNGKFVLYETTQSIVNHRSAMAQMLGVPVENVQIIMKFLGSGFGGKLWVWQHSLLAASAARDLRRPVKLVTDRHSQFTNVGHRPRTQQRLRLAATAEGKLSCIQHDYSSETSILDNVGENCGESTPFLWSTPNLRVRSSMSRRNVGTPTAMRGPGAVPGLFALESAMDELAIRLKMDPVQLRLLNEPEKDESNGLPFSSRHMKECLTLGAEKFGWAKRNPVVGSMKKPDGTILGWGMAGASWGAGRIPTSANFAFRDDGSVRVGCATQDIGTGTYTVFSQMVHHITGISMGRIEVALGDTSLPPGPLSGGSRVTGSLFPAIQDAVNAATKQLLQIAVNGVRSPFKGAKLDDLAFSEGRVYRKADNSASGVSFEEILRSANLRFAIGEGSSVASQQDPKAKGLSLHSFGAQFVEVEWDPGIARLRVSRVVTVIDGGQIINLKAATNQVEGAIVMGVGMGLLEETIYDQRYGHPVNANYADYLVATHADCPPAIDVTFLDYPDKAMSEIGARGIGEIGLAGVAPAITAAVYHASGVRVRELPVRMEDLLQSVNQKHRA</sequence>
<dbReference type="Gene3D" id="3.30.365.10">
    <property type="entry name" value="Aldehyde oxidase/xanthine dehydrogenase, molybdopterin binding domain"/>
    <property type="match status" value="4"/>
</dbReference>
<dbReference type="SMART" id="SM01008">
    <property type="entry name" value="Ald_Xan_dh_C"/>
    <property type="match status" value="1"/>
</dbReference>
<dbReference type="SUPFAM" id="SSF54665">
    <property type="entry name" value="CO dehydrogenase molybdoprotein N-domain-like"/>
    <property type="match status" value="1"/>
</dbReference>
<dbReference type="KEGG" id="talb:FTW19_01465"/>
<keyword evidence="5" id="KW-1185">Reference proteome</keyword>
<dbReference type="SUPFAM" id="SSF56003">
    <property type="entry name" value="Molybdenum cofactor-binding domain"/>
    <property type="match status" value="1"/>
</dbReference>
<protein>
    <submittedName>
        <fullName evidence="4">Xanthine dehydrogenase family protein molybdopterin-binding subunit</fullName>
    </submittedName>
</protein>
<dbReference type="InterPro" id="IPR000674">
    <property type="entry name" value="Ald_Oxase/Xan_DH_a/b"/>
</dbReference>
<dbReference type="Proteomes" id="UP000321820">
    <property type="component" value="Chromosome"/>
</dbReference>
<evidence type="ECO:0000313" key="5">
    <source>
        <dbReference type="Proteomes" id="UP000321820"/>
    </source>
</evidence>
<dbReference type="Pfam" id="PF02738">
    <property type="entry name" value="MoCoBD_1"/>
    <property type="match status" value="1"/>
</dbReference>
<dbReference type="EMBL" id="CP042806">
    <property type="protein sequence ID" value="QEE26786.1"/>
    <property type="molecule type" value="Genomic_DNA"/>
</dbReference>
<dbReference type="InterPro" id="IPR016208">
    <property type="entry name" value="Ald_Oxase/xanthine_DH-like"/>
</dbReference>
<dbReference type="OrthoDB" id="9759099at2"/>
<organism evidence="4 5">
    <name type="scientific">Terriglobus albidus</name>
    <dbReference type="NCBI Taxonomy" id="1592106"/>
    <lineage>
        <taxon>Bacteria</taxon>
        <taxon>Pseudomonadati</taxon>
        <taxon>Acidobacteriota</taxon>
        <taxon>Terriglobia</taxon>
        <taxon>Terriglobales</taxon>
        <taxon>Acidobacteriaceae</taxon>
        <taxon>Terriglobus</taxon>
    </lineage>
</organism>